<organism evidence="2 3">
    <name type="scientific">Streptosporangium lutulentum</name>
    <dbReference type="NCBI Taxonomy" id="1461250"/>
    <lineage>
        <taxon>Bacteria</taxon>
        <taxon>Bacillati</taxon>
        <taxon>Actinomycetota</taxon>
        <taxon>Actinomycetes</taxon>
        <taxon>Streptosporangiales</taxon>
        <taxon>Streptosporangiaceae</taxon>
        <taxon>Streptosporangium</taxon>
    </lineage>
</organism>
<keyword evidence="2" id="KW-0489">Methyltransferase</keyword>
<feature type="domain" description="Methyltransferase" evidence="1">
    <location>
        <begin position="40"/>
        <end position="135"/>
    </location>
</feature>
<evidence type="ECO:0000313" key="2">
    <source>
        <dbReference type="EMBL" id="MDP9842567.1"/>
    </source>
</evidence>
<dbReference type="GO" id="GO:0032259">
    <property type="term" value="P:methylation"/>
    <property type="evidence" value="ECO:0007669"/>
    <property type="project" value="UniProtKB-KW"/>
</dbReference>
<evidence type="ECO:0000259" key="1">
    <source>
        <dbReference type="Pfam" id="PF13649"/>
    </source>
</evidence>
<dbReference type="Gene3D" id="3.40.50.150">
    <property type="entry name" value="Vaccinia Virus protein VP39"/>
    <property type="match status" value="1"/>
</dbReference>
<dbReference type="PANTHER" id="PTHR43464:SF3">
    <property type="entry name" value="SAM-DEPENDENT METHYLTRANSFERASE"/>
    <property type="match status" value="1"/>
</dbReference>
<dbReference type="InterPro" id="IPR041698">
    <property type="entry name" value="Methyltransf_25"/>
</dbReference>
<dbReference type="RefSeq" id="WP_307556463.1">
    <property type="nucleotide sequence ID" value="NZ_JAUSQU010000001.1"/>
</dbReference>
<keyword evidence="3" id="KW-1185">Reference proteome</keyword>
<name>A0ABT9Q747_9ACTN</name>
<gene>
    <name evidence="2" type="ORF">J2853_001778</name>
</gene>
<comment type="caution">
    <text evidence="2">The sequence shown here is derived from an EMBL/GenBank/DDBJ whole genome shotgun (WGS) entry which is preliminary data.</text>
</comment>
<dbReference type="Pfam" id="PF13649">
    <property type="entry name" value="Methyltransf_25"/>
    <property type="match status" value="1"/>
</dbReference>
<dbReference type="PANTHER" id="PTHR43464">
    <property type="entry name" value="METHYLTRANSFERASE"/>
    <property type="match status" value="1"/>
</dbReference>
<evidence type="ECO:0000313" key="3">
    <source>
        <dbReference type="Proteomes" id="UP001225356"/>
    </source>
</evidence>
<dbReference type="GO" id="GO:0008168">
    <property type="term" value="F:methyltransferase activity"/>
    <property type="evidence" value="ECO:0007669"/>
    <property type="project" value="UniProtKB-KW"/>
</dbReference>
<keyword evidence="2" id="KW-0808">Transferase</keyword>
<dbReference type="EMBL" id="JAUSQU010000001">
    <property type="protein sequence ID" value="MDP9842567.1"/>
    <property type="molecule type" value="Genomic_DNA"/>
</dbReference>
<proteinExistence type="predicted"/>
<sequence length="247" mass="26468">MDRQLISAIAHSDHPIAAPVSEVHLERLLTRTRLPAGSRVLDLGCGEAAWTLRALELHPDVTADGVDICALALAAAAKDAEARGLSDRVRLHETPAADFPVAEPYDLVLCVGATHAFGGLAATLDGVRRHLRPGGLALVGEGFWERTPAPETLARLGAAPDDYADLPGTVAIAEGAGFRVVYGHTSELSEWDEYEWSWTGSLARWALEHPGPDGETAMAAALDHRDMWLNHYRGVLGFVTFLLRGTG</sequence>
<protein>
    <submittedName>
        <fullName evidence="2">SAM-dependent methyltransferase</fullName>
    </submittedName>
</protein>
<dbReference type="InterPro" id="IPR029063">
    <property type="entry name" value="SAM-dependent_MTases_sf"/>
</dbReference>
<reference evidence="2 3" key="1">
    <citation type="submission" date="2023-07" db="EMBL/GenBank/DDBJ databases">
        <title>Sequencing the genomes of 1000 actinobacteria strains.</title>
        <authorList>
            <person name="Klenk H.-P."/>
        </authorList>
    </citation>
    <scope>NUCLEOTIDE SEQUENCE [LARGE SCALE GENOMIC DNA]</scope>
    <source>
        <strain evidence="2 3">DSM 46740</strain>
    </source>
</reference>
<dbReference type="CDD" id="cd02440">
    <property type="entry name" value="AdoMet_MTases"/>
    <property type="match status" value="1"/>
</dbReference>
<dbReference type="SUPFAM" id="SSF53335">
    <property type="entry name" value="S-adenosyl-L-methionine-dependent methyltransferases"/>
    <property type="match status" value="1"/>
</dbReference>
<accession>A0ABT9Q747</accession>
<dbReference type="Proteomes" id="UP001225356">
    <property type="component" value="Unassembled WGS sequence"/>
</dbReference>